<gene>
    <name evidence="1" type="ORF">EDC23_2000</name>
</gene>
<protein>
    <submittedName>
        <fullName evidence="1">Uncharacterized protein</fullName>
    </submittedName>
</protein>
<accession>A0A4R8ISH6</accession>
<reference evidence="1 2" key="1">
    <citation type="submission" date="2019-03" db="EMBL/GenBank/DDBJ databases">
        <title>Genomic Encyclopedia of Type Strains, Phase IV (KMG-IV): sequencing the most valuable type-strain genomes for metagenomic binning, comparative biology and taxonomic classification.</title>
        <authorList>
            <person name="Goeker M."/>
        </authorList>
    </citation>
    <scope>NUCLEOTIDE SEQUENCE [LARGE SCALE GENOMIC DNA]</scope>
    <source>
        <strain evidence="1 2">DSM 16326</strain>
    </source>
</reference>
<comment type="caution">
    <text evidence="1">The sequence shown here is derived from an EMBL/GenBank/DDBJ whole genome shotgun (WGS) entry which is preliminary data.</text>
</comment>
<dbReference type="AlphaFoldDB" id="A0A4R8ISH6"/>
<dbReference type="RefSeq" id="WP_134084063.1">
    <property type="nucleotide sequence ID" value="NZ_SOQX01000005.1"/>
</dbReference>
<sequence length="119" mass="13734">MSRTRVELNGKSVEVHLSGAAERALVQRPRPLLAEMELYFSCLIRYKVRFHEQAGSTGVTVNDKLQLRFRPVMTARCGNDYEGDEPPLTDFPIEKPAAFTPHWLHIDYRHGQWQGEFGY</sequence>
<keyword evidence="2" id="KW-1185">Reference proteome</keyword>
<dbReference type="Proteomes" id="UP000294914">
    <property type="component" value="Unassembled WGS sequence"/>
</dbReference>
<evidence type="ECO:0000313" key="2">
    <source>
        <dbReference type="Proteomes" id="UP000294914"/>
    </source>
</evidence>
<evidence type="ECO:0000313" key="1">
    <source>
        <dbReference type="EMBL" id="TDY00499.1"/>
    </source>
</evidence>
<dbReference type="OrthoDB" id="8564048at2"/>
<dbReference type="EMBL" id="SOQX01000005">
    <property type="protein sequence ID" value="TDY00499.1"/>
    <property type="molecule type" value="Genomic_DNA"/>
</dbReference>
<organism evidence="1 2">
    <name type="scientific">Thiohalophilus thiocyanatoxydans</name>
    <dbReference type="NCBI Taxonomy" id="381308"/>
    <lineage>
        <taxon>Bacteria</taxon>
        <taxon>Pseudomonadati</taxon>
        <taxon>Pseudomonadota</taxon>
        <taxon>Gammaproteobacteria</taxon>
        <taxon>Thiohalomonadales</taxon>
        <taxon>Thiohalophilaceae</taxon>
        <taxon>Thiohalophilus</taxon>
    </lineage>
</organism>
<name>A0A4R8ISH6_9GAMM</name>
<proteinExistence type="predicted"/>